<proteinExistence type="predicted"/>
<evidence type="ECO:0000313" key="1">
    <source>
        <dbReference type="Proteomes" id="UP000095283"/>
    </source>
</evidence>
<dbReference type="WBParaSite" id="Hba_06266">
    <property type="protein sequence ID" value="Hba_06266"/>
    <property type="gene ID" value="Hba_06266"/>
</dbReference>
<dbReference type="Proteomes" id="UP000095283">
    <property type="component" value="Unplaced"/>
</dbReference>
<organism evidence="1 2">
    <name type="scientific">Heterorhabditis bacteriophora</name>
    <name type="common">Entomopathogenic nematode worm</name>
    <dbReference type="NCBI Taxonomy" id="37862"/>
    <lineage>
        <taxon>Eukaryota</taxon>
        <taxon>Metazoa</taxon>
        <taxon>Ecdysozoa</taxon>
        <taxon>Nematoda</taxon>
        <taxon>Chromadorea</taxon>
        <taxon>Rhabditida</taxon>
        <taxon>Rhabditina</taxon>
        <taxon>Rhabditomorpha</taxon>
        <taxon>Strongyloidea</taxon>
        <taxon>Heterorhabditidae</taxon>
        <taxon>Heterorhabditis</taxon>
    </lineage>
</organism>
<sequence>MVLWFLFLVRYVALLPCVAVRPPYLLFGRLAHYRRLYFLKVLNSGSALSEFLMDGFEITSKQLSSLSLATGFSRLYPLLSNHCGFSYWHSCHAGLMSWEEPQNRVINFYYVLSNDINNQQVKNHGLNVSLSEGLPIYDSASPDHFINIYFSQNQKTPTESYLRLSMLRKQLET</sequence>
<dbReference type="AlphaFoldDB" id="A0A1I7WMF9"/>
<name>A0A1I7WMF9_HETBA</name>
<accession>A0A1I7WMF9</accession>
<evidence type="ECO:0000313" key="2">
    <source>
        <dbReference type="WBParaSite" id="Hba_06266"/>
    </source>
</evidence>
<protein>
    <submittedName>
        <fullName evidence="2">FERM domain-containing protein</fullName>
    </submittedName>
</protein>
<keyword evidence="1" id="KW-1185">Reference proteome</keyword>
<reference evidence="2" key="1">
    <citation type="submission" date="2016-11" db="UniProtKB">
        <authorList>
            <consortium name="WormBaseParasite"/>
        </authorList>
    </citation>
    <scope>IDENTIFICATION</scope>
</reference>